<dbReference type="Proteomes" id="UP000663825">
    <property type="component" value="Unassembled WGS sequence"/>
</dbReference>
<feature type="non-terminal residue" evidence="3">
    <location>
        <position position="1"/>
    </location>
</feature>
<proteinExistence type="predicted"/>
<name>A0A820W842_9BILA</name>
<dbReference type="AlphaFoldDB" id="A0A820W842"/>
<evidence type="ECO:0000313" key="4">
    <source>
        <dbReference type="Proteomes" id="UP000663873"/>
    </source>
</evidence>
<accession>A0A820W842</accession>
<dbReference type="EMBL" id="CAJOBP010007262">
    <property type="protein sequence ID" value="CAF4510799.1"/>
    <property type="molecule type" value="Genomic_DNA"/>
</dbReference>
<keyword evidence="1" id="KW-0812">Transmembrane</keyword>
<gene>
    <name evidence="2" type="ORF">TIS948_LOCUS26613</name>
    <name evidence="3" type="ORF">UJA718_LOCUS26977</name>
</gene>
<organism evidence="3 4">
    <name type="scientific">Rotaria socialis</name>
    <dbReference type="NCBI Taxonomy" id="392032"/>
    <lineage>
        <taxon>Eukaryota</taxon>
        <taxon>Metazoa</taxon>
        <taxon>Spiralia</taxon>
        <taxon>Gnathifera</taxon>
        <taxon>Rotifera</taxon>
        <taxon>Eurotatoria</taxon>
        <taxon>Bdelloidea</taxon>
        <taxon>Philodinida</taxon>
        <taxon>Philodinidae</taxon>
        <taxon>Rotaria</taxon>
    </lineage>
</organism>
<reference evidence="3" key="1">
    <citation type="submission" date="2021-02" db="EMBL/GenBank/DDBJ databases">
        <authorList>
            <person name="Nowell W R."/>
        </authorList>
    </citation>
    <scope>NUCLEOTIDE SEQUENCE</scope>
</reference>
<keyword evidence="4" id="KW-1185">Reference proteome</keyword>
<dbReference type="EMBL" id="CAJNXB010004694">
    <property type="protein sequence ID" value="CAF3388483.1"/>
    <property type="molecule type" value="Genomic_DNA"/>
</dbReference>
<evidence type="ECO:0000313" key="3">
    <source>
        <dbReference type="EMBL" id="CAF4510799.1"/>
    </source>
</evidence>
<sequence>GEKITTVYLHFKKIIRIIHFVVIYLTLIMSKAKRVREASPEIAESSDESEFKEQKN</sequence>
<keyword evidence="1" id="KW-1133">Transmembrane helix</keyword>
<evidence type="ECO:0000313" key="2">
    <source>
        <dbReference type="EMBL" id="CAF3388483.1"/>
    </source>
</evidence>
<comment type="caution">
    <text evidence="3">The sequence shown here is derived from an EMBL/GenBank/DDBJ whole genome shotgun (WGS) entry which is preliminary data.</text>
</comment>
<evidence type="ECO:0000256" key="1">
    <source>
        <dbReference type="SAM" id="Phobius"/>
    </source>
</evidence>
<feature type="transmembrane region" description="Helical" evidence="1">
    <location>
        <begin position="14"/>
        <end position="30"/>
    </location>
</feature>
<protein>
    <submittedName>
        <fullName evidence="3">Uncharacterized protein</fullName>
    </submittedName>
</protein>
<dbReference type="Proteomes" id="UP000663873">
    <property type="component" value="Unassembled WGS sequence"/>
</dbReference>
<keyword evidence="1" id="KW-0472">Membrane</keyword>